<gene>
    <name evidence="6" type="ORF">I0Q91_12595</name>
</gene>
<evidence type="ECO:0000256" key="3">
    <source>
        <dbReference type="ARBA" id="ARBA00061607"/>
    </source>
</evidence>
<dbReference type="PANTHER" id="PTHR42759:SF5">
    <property type="entry name" value="METHANOL DEHYDROGENASE REGULATOR"/>
    <property type="match status" value="1"/>
</dbReference>
<comment type="caution">
    <text evidence="6">The sequence shown here is derived from an EMBL/GenBank/DDBJ whole genome shotgun (WGS) entry which is preliminary data.</text>
</comment>
<keyword evidence="7" id="KW-1185">Reference proteome</keyword>
<evidence type="ECO:0000256" key="2">
    <source>
        <dbReference type="ARBA" id="ARBA00022840"/>
    </source>
</evidence>
<dbReference type="Pfam" id="PF17863">
    <property type="entry name" value="AAA_lid_2"/>
    <property type="match status" value="1"/>
</dbReference>
<dbReference type="FunFam" id="3.40.50.300:FF:000640">
    <property type="entry name" value="MoxR family ATPase"/>
    <property type="match status" value="1"/>
</dbReference>
<comment type="similarity">
    <text evidence="3">Belongs to the MoxR family.</text>
</comment>
<keyword evidence="2" id="KW-0067">ATP-binding</keyword>
<dbReference type="GO" id="GO:0016887">
    <property type="term" value="F:ATP hydrolysis activity"/>
    <property type="evidence" value="ECO:0007669"/>
    <property type="project" value="InterPro"/>
</dbReference>
<dbReference type="InterPro" id="IPR027417">
    <property type="entry name" value="P-loop_NTPase"/>
</dbReference>
<dbReference type="PANTHER" id="PTHR42759">
    <property type="entry name" value="MOXR FAMILY PROTEIN"/>
    <property type="match status" value="1"/>
</dbReference>
<dbReference type="PIRSF" id="PIRSF002849">
    <property type="entry name" value="AAA_ATPase_chaperone_MoxR_prd"/>
    <property type="match status" value="1"/>
</dbReference>
<name>A0A931AW87_9FIRM</name>
<dbReference type="RefSeq" id="WP_270454985.1">
    <property type="nucleotide sequence ID" value="NZ_JADPIE010000008.1"/>
</dbReference>
<dbReference type="InterPro" id="IPR011703">
    <property type="entry name" value="ATPase_AAA-3"/>
</dbReference>
<evidence type="ECO:0000259" key="5">
    <source>
        <dbReference type="Pfam" id="PF17863"/>
    </source>
</evidence>
<feature type="domain" description="ATPase AAA-3" evidence="4">
    <location>
        <begin position="35"/>
        <end position="165"/>
    </location>
</feature>
<reference evidence="6" key="1">
    <citation type="submission" date="2020-11" db="EMBL/GenBank/DDBJ databases">
        <title>Halonatronomonas betainensis gen. nov., sp. nov. a novel haloalkaliphilic representative of the family Halanaerobiacae capable of betaine degradation.</title>
        <authorList>
            <person name="Boltyanskaya Y."/>
            <person name="Kevbrin V."/>
            <person name="Detkova E."/>
            <person name="Grouzdev D.S."/>
            <person name="Koziaeva V."/>
            <person name="Zhilina T."/>
        </authorList>
    </citation>
    <scope>NUCLEOTIDE SEQUENCE</scope>
    <source>
        <strain evidence="6">Z-7014</strain>
    </source>
</reference>
<dbReference type="EMBL" id="JADPIE010000008">
    <property type="protein sequence ID" value="MBF8437925.1"/>
    <property type="molecule type" value="Genomic_DNA"/>
</dbReference>
<protein>
    <submittedName>
        <fullName evidence="6">MoxR family ATPase</fullName>
    </submittedName>
</protein>
<keyword evidence="1" id="KW-0547">Nucleotide-binding</keyword>
<evidence type="ECO:0000313" key="6">
    <source>
        <dbReference type="EMBL" id="MBF8437925.1"/>
    </source>
</evidence>
<evidence type="ECO:0000256" key="1">
    <source>
        <dbReference type="ARBA" id="ARBA00022741"/>
    </source>
</evidence>
<dbReference type="InterPro" id="IPR050764">
    <property type="entry name" value="CbbQ/NirQ/NorQ/GpvN"/>
</dbReference>
<dbReference type="Proteomes" id="UP000621436">
    <property type="component" value="Unassembled WGS sequence"/>
</dbReference>
<dbReference type="GO" id="GO:0005524">
    <property type="term" value="F:ATP binding"/>
    <property type="evidence" value="ECO:0007669"/>
    <property type="project" value="UniProtKB-KW"/>
</dbReference>
<accession>A0A931AW87</accession>
<dbReference type="Gene3D" id="3.40.50.300">
    <property type="entry name" value="P-loop containing nucleotide triphosphate hydrolases"/>
    <property type="match status" value="1"/>
</dbReference>
<feature type="domain" description="ChlI/MoxR AAA lid" evidence="5">
    <location>
        <begin position="227"/>
        <end position="299"/>
    </location>
</feature>
<dbReference type="Pfam" id="PF07726">
    <property type="entry name" value="AAA_3"/>
    <property type="match status" value="1"/>
</dbReference>
<evidence type="ECO:0000259" key="4">
    <source>
        <dbReference type="Pfam" id="PF07726"/>
    </source>
</evidence>
<proteinExistence type="inferred from homology"/>
<evidence type="ECO:0000313" key="7">
    <source>
        <dbReference type="Proteomes" id="UP000621436"/>
    </source>
</evidence>
<sequence>MHKEIKKVSDNIGKVIFGKEDVVEMMLVAMLAQGHILFDDVPGIGKTRLANSLACSLGVKFSRIQFTPDLQPADVTGLYFYNQKENEFSFRSGPIETNILLADEINRAVPRTQSSLLEVMEERQITVEGNTRKLEEPFLVVATQNPVELEGTFPLPEAQLDRFLFKLQVGYPSREVEFEILDKYQQEDPFYSLEPVIDKETIIELQQQVKKVKISSDMKNYITELVRATREKENVELGLSPRASLAIMRASMARALIYDRDYVIPDDIQAVFPPAAGHRILLKEQANLRGLKPERIVREVLKEIAVPVEGEE</sequence>
<dbReference type="AlphaFoldDB" id="A0A931AW87"/>
<organism evidence="6 7">
    <name type="scientific">Halonatronomonas betaini</name>
    <dbReference type="NCBI Taxonomy" id="2778430"/>
    <lineage>
        <taxon>Bacteria</taxon>
        <taxon>Bacillati</taxon>
        <taxon>Bacillota</taxon>
        <taxon>Clostridia</taxon>
        <taxon>Halanaerobiales</taxon>
        <taxon>Halarsenatibacteraceae</taxon>
        <taxon>Halonatronomonas</taxon>
    </lineage>
</organism>
<dbReference type="Gene3D" id="1.10.8.80">
    <property type="entry name" value="Magnesium chelatase subunit I, C-Terminal domain"/>
    <property type="match status" value="1"/>
</dbReference>
<dbReference type="SUPFAM" id="SSF52540">
    <property type="entry name" value="P-loop containing nucleoside triphosphate hydrolases"/>
    <property type="match status" value="1"/>
</dbReference>
<dbReference type="InterPro" id="IPR041628">
    <property type="entry name" value="ChlI/MoxR_AAA_lid"/>
</dbReference>